<keyword evidence="2" id="KW-1185">Reference proteome</keyword>
<organism evidence="2 3">
    <name type="scientific">Crassostrea virginica</name>
    <name type="common">Eastern oyster</name>
    <dbReference type="NCBI Taxonomy" id="6565"/>
    <lineage>
        <taxon>Eukaryota</taxon>
        <taxon>Metazoa</taxon>
        <taxon>Spiralia</taxon>
        <taxon>Lophotrochozoa</taxon>
        <taxon>Mollusca</taxon>
        <taxon>Bivalvia</taxon>
        <taxon>Autobranchia</taxon>
        <taxon>Pteriomorphia</taxon>
        <taxon>Ostreida</taxon>
        <taxon>Ostreoidea</taxon>
        <taxon>Ostreidae</taxon>
        <taxon>Crassostrea</taxon>
    </lineage>
</organism>
<dbReference type="KEGG" id="cvn:111119936"/>
<dbReference type="GeneID" id="111119936"/>
<reference evidence="3" key="1">
    <citation type="submission" date="2025-08" db="UniProtKB">
        <authorList>
            <consortium name="RefSeq"/>
        </authorList>
    </citation>
    <scope>IDENTIFICATION</scope>
    <source>
        <tissue evidence="3">Whole sample</tissue>
    </source>
</reference>
<sequence length="146" mass="16141">MLRFFAAVFLGIIVCQGTVLNRNRRVGTAHNWCCNVPVDPVIRNVTTTSLEPKNVTRVVNTTYERTCEFGEQPTSADGWKCADTVTHVITTTEMVETTKTVQIEYPGRCPQEHLDCCQGYMKVGNQCLDQDSSGALQELLNAGLLG</sequence>
<protein>
    <submittedName>
        <fullName evidence="3">Uncharacterized protein LOC111119936</fullName>
    </submittedName>
</protein>
<evidence type="ECO:0000256" key="1">
    <source>
        <dbReference type="SAM" id="SignalP"/>
    </source>
</evidence>
<gene>
    <name evidence="3" type="primary">LOC111119936</name>
</gene>
<feature type="signal peptide" evidence="1">
    <location>
        <begin position="1"/>
        <end position="17"/>
    </location>
</feature>
<name>A0A8B8CKE2_CRAVI</name>
<dbReference type="AlphaFoldDB" id="A0A8B8CKE2"/>
<evidence type="ECO:0000313" key="2">
    <source>
        <dbReference type="Proteomes" id="UP000694844"/>
    </source>
</evidence>
<dbReference type="Proteomes" id="UP000694844">
    <property type="component" value="Chromosome 2"/>
</dbReference>
<dbReference type="RefSeq" id="XP_022316225.1">
    <property type="nucleotide sequence ID" value="XM_022460517.1"/>
</dbReference>
<keyword evidence="1" id="KW-0732">Signal</keyword>
<proteinExistence type="predicted"/>
<feature type="chain" id="PRO_5034478808" evidence="1">
    <location>
        <begin position="18"/>
        <end position="146"/>
    </location>
</feature>
<accession>A0A8B8CKE2</accession>
<dbReference type="OrthoDB" id="6115580at2759"/>
<evidence type="ECO:0000313" key="3">
    <source>
        <dbReference type="RefSeq" id="XP_022316225.1"/>
    </source>
</evidence>